<keyword evidence="4" id="KW-0498">Mitosis</keyword>
<dbReference type="Pfam" id="PF10345">
    <property type="entry name" value="Cohesin_load"/>
    <property type="match status" value="1"/>
</dbReference>
<evidence type="ECO:0000259" key="9">
    <source>
        <dbReference type="PROSITE" id="PS50181"/>
    </source>
</evidence>
<feature type="domain" description="F-box" evidence="9">
    <location>
        <begin position="39"/>
        <end position="90"/>
    </location>
</feature>
<dbReference type="PANTHER" id="PTHR21394">
    <property type="entry name" value="MAU2 CHROMATID COHESION FACTOR HOMOLOG"/>
    <property type="match status" value="1"/>
</dbReference>
<keyword evidence="7" id="KW-0131">Cell cycle</keyword>
<dbReference type="SUPFAM" id="SSF81383">
    <property type="entry name" value="F-box domain"/>
    <property type="match status" value="1"/>
</dbReference>
<organism evidence="10 11">
    <name type="scientific">Aspergillus taichungensis</name>
    <dbReference type="NCBI Taxonomy" id="482145"/>
    <lineage>
        <taxon>Eukaryota</taxon>
        <taxon>Fungi</taxon>
        <taxon>Dikarya</taxon>
        <taxon>Ascomycota</taxon>
        <taxon>Pezizomycotina</taxon>
        <taxon>Eurotiomycetes</taxon>
        <taxon>Eurotiomycetidae</taxon>
        <taxon>Eurotiales</taxon>
        <taxon>Aspergillaceae</taxon>
        <taxon>Aspergillus</taxon>
        <taxon>Aspergillus subgen. Circumdati</taxon>
    </lineage>
</organism>
<protein>
    <submittedName>
        <fullName evidence="10">Cohesin loading factor-domain-containing protein</fullName>
    </submittedName>
</protein>
<evidence type="ECO:0000256" key="3">
    <source>
        <dbReference type="ARBA" id="ARBA00022618"/>
    </source>
</evidence>
<accession>A0A2J5HDB1</accession>
<evidence type="ECO:0000256" key="5">
    <source>
        <dbReference type="ARBA" id="ARBA00022829"/>
    </source>
</evidence>
<keyword evidence="11" id="KW-1185">Reference proteome</keyword>
<evidence type="ECO:0000313" key="10">
    <source>
        <dbReference type="EMBL" id="PLN74777.1"/>
    </source>
</evidence>
<name>A0A2J5HDB1_9EURO</name>
<dbReference type="GO" id="GO:0051301">
    <property type="term" value="P:cell division"/>
    <property type="evidence" value="ECO:0007669"/>
    <property type="project" value="UniProtKB-KW"/>
</dbReference>
<dbReference type="InterPro" id="IPR001810">
    <property type="entry name" value="F-box_dom"/>
</dbReference>
<evidence type="ECO:0000256" key="2">
    <source>
        <dbReference type="ARBA" id="ARBA00008585"/>
    </source>
</evidence>
<dbReference type="EMBL" id="KZ559683">
    <property type="protein sequence ID" value="PLN74777.1"/>
    <property type="molecule type" value="Genomic_DNA"/>
</dbReference>
<dbReference type="PROSITE" id="PS50181">
    <property type="entry name" value="FBOX"/>
    <property type="match status" value="1"/>
</dbReference>
<evidence type="ECO:0000313" key="11">
    <source>
        <dbReference type="Proteomes" id="UP000235023"/>
    </source>
</evidence>
<dbReference type="OrthoDB" id="5565328at2759"/>
<feature type="region of interest" description="Disordered" evidence="8">
    <location>
        <begin position="454"/>
        <end position="638"/>
    </location>
</feature>
<evidence type="ECO:0000256" key="7">
    <source>
        <dbReference type="ARBA" id="ARBA00023306"/>
    </source>
</evidence>
<keyword evidence="5" id="KW-0159">Chromosome partition</keyword>
<dbReference type="InterPro" id="IPR019440">
    <property type="entry name" value="MAU2"/>
</dbReference>
<evidence type="ECO:0000256" key="6">
    <source>
        <dbReference type="ARBA" id="ARBA00023242"/>
    </source>
</evidence>
<sequence>MADNLRRAGDRLKIVANMNRWPRSSPLEGLSLGPDAPRRCHLLDLPTELILEIISHLSLLPEASLALTCKRLYLIAGGILESQSLHFNRDFAPLFHHYRNGHSLVTPRWQFINLLENSRWRACSRCLKLHPRGAYSARELKRKSEDRICNLGSMAGIVDLCPCRKLTYRDKLDLIDLLKVRQETVPMLASQTGPSVPERFCWHSCTENYGSTELKVALYPQLDADDQLSVKTEYYLTTGSGQLGKEEHMTPRFGCAHRSVDLWLSSVCQTTVCGLYDSYCASCKRISVCNSCNTTLKCPRKQPCRMDNEAARWTYFFWTERSLGGPAPTPDGTWGAQRIHPAESMIDVDNCSELCPWTVREHPPLNGPPALGMDILGPGMQDQSMTQLYSSINMIYPPPHNGQYPPQYLQQPPQQTIPSQQLLYNHNVPQSPSPYQQYGKPLGYPSVMIPPYPTYAQTYSPQQVPTPPQPQQPQPPPQPPQPPQFVNPSDLFNQPPMPSLPPSTFNHGSAQFGGQPPPAAPVSPPPPASPPQAITTSVATPSTTYYVDSTASQGNPPQVFPKYSQAVPANPPPPALRPQPAAPTPPAPSPKPIPQVLIPAPSPEVQQKMQQRLSPKKPMAKQIPKQTPKPGPPKSAKPPIDYQVLLLAMADEYLNTAHGHGTMVALARREMEVEEYYKLVSTGLGCLEAVLKNWRLQPRVEALVRLRYARILFEETDNDLQAETALSKGIDLCERNRMLDLKYSMQHLLARMLHKTNPKASLKAVDGVIQDVEAYRHSAWEYAFRFLRVSLSLSSQSHQDSVSALQQLHKISHMADRNGDRAVSAMSAVIEALAHLQQGTGHDSIELAQSAVAAARKHQLNDELRQIPQLTTLIQMVDVCCSLLEYDVNQSSQKLKDMQDLMDGRLKDPNWRSDGSFSVPLNGKSAGPSSIDTSDILQVQKGTLLLSFNWLPIHDLYTLCYFLSSITLSCKNSYDGRKAEKFLQEGIGMVQSSLREPQDIPESVVNANKRVEWRRTLYCNLLLQQVFLACGRTAWDLASKALHELRQETQELGDRLPDTIRCLMEYAAGSIAQATGDLDQALSIFQSPLLALSPSTSRVARNDPCRDIAILAALNTILILRDPHHPSHRHLPNVLATVESFCQNGPNRYLQAAYDLVCATVQTESTIQTKQFLQRALQSATAISNSQITCMTLTFMSFKYFRGVVGAQAEKSARAGRAMAKKANDRLWVSVTDEMLAETLERQGKNDEAMGVREEGHRLMMGLPAALKRPA</sequence>
<dbReference type="AlphaFoldDB" id="A0A2J5HDB1"/>
<dbReference type="GO" id="GO:0007064">
    <property type="term" value="P:mitotic sister chromatid cohesion"/>
    <property type="evidence" value="ECO:0007669"/>
    <property type="project" value="InterPro"/>
</dbReference>
<dbReference type="GO" id="GO:0005634">
    <property type="term" value="C:nucleus"/>
    <property type="evidence" value="ECO:0007669"/>
    <property type="project" value="UniProtKB-SubCell"/>
</dbReference>
<reference evidence="11" key="1">
    <citation type="submission" date="2017-12" db="EMBL/GenBank/DDBJ databases">
        <authorList>
            <consortium name="DOE Joint Genome Institute"/>
            <person name="Mondo S.J."/>
            <person name="Kjaerbolling I."/>
            <person name="Vesth T.C."/>
            <person name="Frisvad J.C."/>
            <person name="Nybo J.L."/>
            <person name="Theobald S."/>
            <person name="Kuo A."/>
            <person name="Bowyer P."/>
            <person name="Matsuda Y."/>
            <person name="Lyhne E.K."/>
            <person name="Kogle M.E."/>
            <person name="Clum A."/>
            <person name="Lipzen A."/>
            <person name="Salamov A."/>
            <person name="Ngan C.Y."/>
            <person name="Daum C."/>
            <person name="Chiniquy J."/>
            <person name="Barry K."/>
            <person name="LaButti K."/>
            <person name="Haridas S."/>
            <person name="Simmons B.A."/>
            <person name="Magnuson J.K."/>
            <person name="Mortensen U.H."/>
            <person name="Larsen T.O."/>
            <person name="Grigoriev I.V."/>
            <person name="Baker S.E."/>
            <person name="Andersen M.R."/>
            <person name="Nordberg H.P."/>
            <person name="Cantor M.N."/>
            <person name="Hua S.X."/>
        </authorList>
    </citation>
    <scope>NUCLEOTIDE SEQUENCE [LARGE SCALE GENOMIC DNA]</scope>
    <source>
        <strain evidence="11">IBT 19404</strain>
    </source>
</reference>
<evidence type="ECO:0000256" key="8">
    <source>
        <dbReference type="SAM" id="MobiDB-lite"/>
    </source>
</evidence>
<comment type="subcellular location">
    <subcellularLocation>
        <location evidence="1">Nucleus</location>
    </subcellularLocation>
</comment>
<feature type="compositionally biased region" description="Polar residues" evidence="8">
    <location>
        <begin position="604"/>
        <end position="613"/>
    </location>
</feature>
<dbReference type="PRINTS" id="PR01217">
    <property type="entry name" value="PRICHEXTENSN"/>
</dbReference>
<proteinExistence type="inferred from homology"/>
<feature type="compositionally biased region" description="Pro residues" evidence="8">
    <location>
        <begin position="464"/>
        <end position="485"/>
    </location>
</feature>
<keyword evidence="6" id="KW-0539">Nucleus</keyword>
<dbReference type="Proteomes" id="UP000235023">
    <property type="component" value="Unassembled WGS sequence"/>
</dbReference>
<dbReference type="GO" id="GO:0007059">
    <property type="term" value="P:chromosome segregation"/>
    <property type="evidence" value="ECO:0007669"/>
    <property type="project" value="UniProtKB-KW"/>
</dbReference>
<dbReference type="Pfam" id="PF00646">
    <property type="entry name" value="F-box"/>
    <property type="match status" value="1"/>
</dbReference>
<feature type="compositionally biased region" description="Pro residues" evidence="8">
    <location>
        <begin position="515"/>
        <end position="530"/>
    </location>
</feature>
<dbReference type="InterPro" id="IPR036047">
    <property type="entry name" value="F-box-like_dom_sf"/>
</dbReference>
<feature type="compositionally biased region" description="Polar residues" evidence="8">
    <location>
        <begin position="534"/>
        <end position="556"/>
    </location>
</feature>
<comment type="similarity">
    <text evidence="2">Belongs to the SCC4/mau-2 family.</text>
</comment>
<feature type="compositionally biased region" description="Pro residues" evidence="8">
    <location>
        <begin position="627"/>
        <end position="636"/>
    </location>
</feature>
<keyword evidence="3" id="KW-0132">Cell division</keyword>
<gene>
    <name evidence="10" type="ORF">BDW42DRAFT_189622</name>
</gene>
<evidence type="ECO:0000256" key="4">
    <source>
        <dbReference type="ARBA" id="ARBA00022776"/>
    </source>
</evidence>
<feature type="compositionally biased region" description="Pro residues" evidence="8">
    <location>
        <begin position="569"/>
        <end position="593"/>
    </location>
</feature>
<evidence type="ECO:0000256" key="1">
    <source>
        <dbReference type="ARBA" id="ARBA00004123"/>
    </source>
</evidence>